<comment type="caution">
    <text evidence="1">The sequence shown here is derived from an EMBL/GenBank/DDBJ whole genome shotgun (WGS) entry which is preliminary data.</text>
</comment>
<sequence length="553" mass="62765">MIFRVVLSVILTIILSKSIAGEKSTNGKLNSGADSYLNAYAITKKLNEKVDFDGYYPHDHHGYPDDGFDYGPPKPIYGPPKPIYGPPIPYPPPNYGPYPPAPPPNYGPPEPALPHALLGLLDKIKYKIDLLTIGKIILKLVIFKKIVLWIGIICLLLFLPSLKNKHFFLGSNNINNMGGDDDLLRSFNAKNSDVDERINNLGNFVMESIGAYSKKYTNDSDCRSIYCKSQRFNQIIDEKLPYGKLEVVLFCKTKFVNMSAAFKNAKKKLSQNELRKFMNEHKSKVAKTTKKIESPLAKYPFFLLLVLTGQLTCILCKSVVRSESVWNAHINAKQHKENVEIAKKLKERTNNFTTPLKRPLTPPLEVPPKKIKGILKNGSKVVTKTTETEPSNGVPDDFFDSKSKPLTKNLIKSNLNKNEPEQMDSMEIVGNSETLPEGFFDDPKLDAKARNLEYKDPVEEEWERFQREIRDADSKSAAIIAEDQEEATNERQLDEIDEQMKNWSRVINLEKKKVEVIGSINDNDEKMDVDDKETSGDEDVDEFLDWRAKKSFK</sequence>
<proteinExistence type="predicted"/>
<organism evidence="1 2">
    <name type="scientific">Holotrichia oblita</name>
    <name type="common">Chafer beetle</name>
    <dbReference type="NCBI Taxonomy" id="644536"/>
    <lineage>
        <taxon>Eukaryota</taxon>
        <taxon>Metazoa</taxon>
        <taxon>Ecdysozoa</taxon>
        <taxon>Arthropoda</taxon>
        <taxon>Hexapoda</taxon>
        <taxon>Insecta</taxon>
        <taxon>Pterygota</taxon>
        <taxon>Neoptera</taxon>
        <taxon>Endopterygota</taxon>
        <taxon>Coleoptera</taxon>
        <taxon>Polyphaga</taxon>
        <taxon>Scarabaeiformia</taxon>
        <taxon>Scarabaeidae</taxon>
        <taxon>Melolonthinae</taxon>
        <taxon>Holotrichia</taxon>
    </lineage>
</organism>
<evidence type="ECO:0000313" key="1">
    <source>
        <dbReference type="EMBL" id="KAI4460204.1"/>
    </source>
</evidence>
<evidence type="ECO:0000313" key="2">
    <source>
        <dbReference type="Proteomes" id="UP001056778"/>
    </source>
</evidence>
<keyword evidence="2" id="KW-1185">Reference proteome</keyword>
<name>A0ACB9T086_HOLOL</name>
<reference evidence="1" key="1">
    <citation type="submission" date="2022-04" db="EMBL/GenBank/DDBJ databases">
        <title>Chromosome-scale genome assembly of Holotrichia oblita Faldermann.</title>
        <authorList>
            <person name="Rongchong L."/>
        </authorList>
    </citation>
    <scope>NUCLEOTIDE SEQUENCE</scope>
    <source>
        <strain evidence="1">81SQS9</strain>
    </source>
</reference>
<accession>A0ACB9T086</accession>
<dbReference type="Proteomes" id="UP001056778">
    <property type="component" value="Chromosome 6"/>
</dbReference>
<gene>
    <name evidence="1" type="ORF">MML48_6g00011297</name>
</gene>
<dbReference type="EMBL" id="CM043020">
    <property type="protein sequence ID" value="KAI4460204.1"/>
    <property type="molecule type" value="Genomic_DNA"/>
</dbReference>
<protein>
    <submittedName>
        <fullName evidence="1">Uncharacterized protein</fullName>
    </submittedName>
</protein>